<dbReference type="Proteomes" id="UP001055879">
    <property type="component" value="Linkage Group LG16"/>
</dbReference>
<evidence type="ECO:0000313" key="2">
    <source>
        <dbReference type="Proteomes" id="UP001055879"/>
    </source>
</evidence>
<accession>A0ACB8XLC2</accession>
<protein>
    <submittedName>
        <fullName evidence="1">Uncharacterized protein</fullName>
    </submittedName>
</protein>
<evidence type="ECO:0000313" key="1">
    <source>
        <dbReference type="EMBL" id="KAI3668893.1"/>
    </source>
</evidence>
<reference evidence="2" key="1">
    <citation type="journal article" date="2022" name="Mol. Ecol. Resour.">
        <title>The genomes of chicory, endive, great burdock and yacon provide insights into Asteraceae palaeo-polyploidization history and plant inulin production.</title>
        <authorList>
            <person name="Fan W."/>
            <person name="Wang S."/>
            <person name="Wang H."/>
            <person name="Wang A."/>
            <person name="Jiang F."/>
            <person name="Liu H."/>
            <person name="Zhao H."/>
            <person name="Xu D."/>
            <person name="Zhang Y."/>
        </authorList>
    </citation>
    <scope>NUCLEOTIDE SEQUENCE [LARGE SCALE GENOMIC DNA]</scope>
    <source>
        <strain evidence="2">cv. Niubang</strain>
    </source>
</reference>
<name>A0ACB8XLC2_ARCLA</name>
<reference evidence="1 2" key="2">
    <citation type="journal article" date="2022" name="Mol. Ecol. Resour.">
        <title>The genomes of chicory, endive, great burdock and yacon provide insights into Asteraceae paleo-polyploidization history and plant inulin production.</title>
        <authorList>
            <person name="Fan W."/>
            <person name="Wang S."/>
            <person name="Wang H."/>
            <person name="Wang A."/>
            <person name="Jiang F."/>
            <person name="Liu H."/>
            <person name="Zhao H."/>
            <person name="Xu D."/>
            <person name="Zhang Y."/>
        </authorList>
    </citation>
    <scope>NUCLEOTIDE SEQUENCE [LARGE SCALE GENOMIC DNA]</scope>
    <source>
        <strain evidence="2">cv. Niubang</strain>
    </source>
</reference>
<keyword evidence="2" id="KW-1185">Reference proteome</keyword>
<sequence length="75" mass="8637">MHIQQSTPKCAHSIPLIFHSKDKLKKQLRLNHQLSFPSLFSLLSSSPLVLEDQIRANKETLQSVSSTYIHSFIYE</sequence>
<gene>
    <name evidence="1" type="ORF">L6452_40110</name>
</gene>
<dbReference type="EMBL" id="CM042062">
    <property type="protein sequence ID" value="KAI3668893.1"/>
    <property type="molecule type" value="Genomic_DNA"/>
</dbReference>
<organism evidence="1 2">
    <name type="scientific">Arctium lappa</name>
    <name type="common">Greater burdock</name>
    <name type="synonym">Lappa major</name>
    <dbReference type="NCBI Taxonomy" id="4217"/>
    <lineage>
        <taxon>Eukaryota</taxon>
        <taxon>Viridiplantae</taxon>
        <taxon>Streptophyta</taxon>
        <taxon>Embryophyta</taxon>
        <taxon>Tracheophyta</taxon>
        <taxon>Spermatophyta</taxon>
        <taxon>Magnoliopsida</taxon>
        <taxon>eudicotyledons</taxon>
        <taxon>Gunneridae</taxon>
        <taxon>Pentapetalae</taxon>
        <taxon>asterids</taxon>
        <taxon>campanulids</taxon>
        <taxon>Asterales</taxon>
        <taxon>Asteraceae</taxon>
        <taxon>Carduoideae</taxon>
        <taxon>Cardueae</taxon>
        <taxon>Arctiinae</taxon>
        <taxon>Arctium</taxon>
    </lineage>
</organism>
<proteinExistence type="predicted"/>
<comment type="caution">
    <text evidence="1">The sequence shown here is derived from an EMBL/GenBank/DDBJ whole genome shotgun (WGS) entry which is preliminary data.</text>
</comment>